<proteinExistence type="predicted"/>
<reference evidence="1" key="1">
    <citation type="submission" date="2025-08" db="UniProtKB">
        <authorList>
            <consortium name="Ensembl"/>
        </authorList>
    </citation>
    <scope>IDENTIFICATION</scope>
</reference>
<dbReference type="GeneTree" id="ENSGT01030000235506"/>
<protein>
    <submittedName>
        <fullName evidence="1">Uncharacterized protein</fullName>
    </submittedName>
</protein>
<accession>A0A3Q2P0Y7</accession>
<organism evidence="1 2">
    <name type="scientific">Fundulus heteroclitus</name>
    <name type="common">Killifish</name>
    <name type="synonym">Mummichog</name>
    <dbReference type="NCBI Taxonomy" id="8078"/>
    <lineage>
        <taxon>Eukaryota</taxon>
        <taxon>Metazoa</taxon>
        <taxon>Chordata</taxon>
        <taxon>Craniata</taxon>
        <taxon>Vertebrata</taxon>
        <taxon>Euteleostomi</taxon>
        <taxon>Actinopterygii</taxon>
        <taxon>Neopterygii</taxon>
        <taxon>Teleostei</taxon>
        <taxon>Neoteleostei</taxon>
        <taxon>Acanthomorphata</taxon>
        <taxon>Ovalentaria</taxon>
        <taxon>Atherinomorphae</taxon>
        <taxon>Cyprinodontiformes</taxon>
        <taxon>Fundulidae</taxon>
        <taxon>Fundulus</taxon>
    </lineage>
</organism>
<dbReference type="AlphaFoldDB" id="A0A3Q2P0Y7"/>
<dbReference type="Proteomes" id="UP000265000">
    <property type="component" value="Unplaced"/>
</dbReference>
<keyword evidence="2" id="KW-1185">Reference proteome</keyword>
<dbReference type="Ensembl" id="ENSFHET00000007474.1">
    <property type="protein sequence ID" value="ENSFHEP00000005260.1"/>
    <property type="gene ID" value="ENSFHEG00000006218.1"/>
</dbReference>
<evidence type="ECO:0000313" key="2">
    <source>
        <dbReference type="Proteomes" id="UP000265000"/>
    </source>
</evidence>
<evidence type="ECO:0000313" key="1">
    <source>
        <dbReference type="Ensembl" id="ENSFHEP00000005260.1"/>
    </source>
</evidence>
<dbReference type="STRING" id="8078.ENSFHEP00000005260"/>
<sequence>MPHFELYPGQQADINTLLSLVEDIIRHQNKTAGDFYSNSSKKDINVTLSLGAVNLQGELRFLLIRVRYLYKQLRHVEKELGLLGPSCFPNASTYNRAMQQVQGMKSHLEFLLDGDQLNRSPSPAETYSLLVATLQAIKTLYYQKSYLLHSLLTLLCKCLLFN</sequence>
<name>A0A3Q2P0Y7_FUNHE</name>
<reference evidence="1" key="2">
    <citation type="submission" date="2025-09" db="UniProtKB">
        <authorList>
            <consortium name="Ensembl"/>
        </authorList>
    </citation>
    <scope>IDENTIFICATION</scope>
</reference>